<feature type="transmembrane region" description="Helical" evidence="4">
    <location>
        <begin position="130"/>
        <end position="149"/>
    </location>
</feature>
<feature type="transmembrane region" description="Helical" evidence="4">
    <location>
        <begin position="77"/>
        <end position="99"/>
    </location>
</feature>
<keyword evidence="1 4" id="KW-0812">Transmembrane</keyword>
<feature type="transmembrane region" description="Helical" evidence="4">
    <location>
        <begin position="161"/>
        <end position="181"/>
    </location>
</feature>
<proteinExistence type="predicted"/>
<feature type="transmembrane region" description="Helical" evidence="4">
    <location>
        <begin position="43"/>
        <end position="65"/>
    </location>
</feature>
<evidence type="ECO:0000256" key="3">
    <source>
        <dbReference type="ARBA" id="ARBA00023136"/>
    </source>
</evidence>
<feature type="transmembrane region" description="Helical" evidence="4">
    <location>
        <begin position="242"/>
        <end position="263"/>
    </location>
</feature>
<dbReference type="Pfam" id="PF07690">
    <property type="entry name" value="MFS_1"/>
    <property type="match status" value="1"/>
</dbReference>
<comment type="caution">
    <text evidence="5">The sequence shown here is derived from an EMBL/GenBank/DDBJ whole genome shotgun (WGS) entry which is preliminary data.</text>
</comment>
<dbReference type="InterPro" id="IPR036259">
    <property type="entry name" value="MFS_trans_sf"/>
</dbReference>
<name>A0AA37X090_9RHOB</name>
<feature type="transmembrane region" description="Helical" evidence="4">
    <location>
        <begin position="360"/>
        <end position="379"/>
    </location>
</feature>
<gene>
    <name evidence="5" type="ORF">GCM10010873_26220</name>
</gene>
<accession>A0AA37X090</accession>
<feature type="transmembrane region" description="Helical" evidence="4">
    <location>
        <begin position="270"/>
        <end position="289"/>
    </location>
</feature>
<keyword evidence="3 4" id="KW-0472">Membrane</keyword>
<keyword evidence="2 4" id="KW-1133">Transmembrane helix</keyword>
<organism evidence="5 6">
    <name type="scientific">Cypionkella aquatica</name>
    <dbReference type="NCBI Taxonomy" id="1756042"/>
    <lineage>
        <taxon>Bacteria</taxon>
        <taxon>Pseudomonadati</taxon>
        <taxon>Pseudomonadota</taxon>
        <taxon>Alphaproteobacteria</taxon>
        <taxon>Rhodobacterales</taxon>
        <taxon>Paracoccaceae</taxon>
        <taxon>Cypionkella</taxon>
    </lineage>
</organism>
<protein>
    <submittedName>
        <fullName evidence="5">MFS transporter</fullName>
    </submittedName>
</protein>
<dbReference type="Gene3D" id="1.20.1250.20">
    <property type="entry name" value="MFS general substrate transporter like domains"/>
    <property type="match status" value="1"/>
</dbReference>
<feature type="transmembrane region" description="Helical" evidence="4">
    <location>
        <begin position="330"/>
        <end position="354"/>
    </location>
</feature>
<sequence length="387" mass="39880">MRNVLTALAIWAAGLGAAAQFGKMSVIYQQLGVQYAGHGGVGIGFMVSIIGIIGLIFGTTAGMLVSRLGPKRVMLAALALGAVVSLLQSTLPPFGWMLASRVPEGLSHLAIVVVGPTAIAATANLRFQPLVMTLWGSFFGVTFTVLALFGPDLVASHGIGALFQAHSAWLVFCLCLLVVLMPTDAARAPGSAFTGIIAQHIETYRSPRIAAPALGFVCYTVTYVAMLTLLPGAIGAQWGQVAAVAMPLVSIMISLTLGVWLLGRMSAVRLVQAGFACVIVASLGLWLVWGQGMWQAVFACAVAAAMGTVQGASFAAIPQLNAAVPDRARAAGAIAQLGNLGTTTGTPMLALILAQTGVSGLTLFLIAFSSLGIALHAWAARRRATQA</sequence>
<feature type="transmembrane region" description="Helical" evidence="4">
    <location>
        <begin position="105"/>
        <end position="123"/>
    </location>
</feature>
<dbReference type="InterPro" id="IPR011701">
    <property type="entry name" value="MFS"/>
</dbReference>
<dbReference type="Proteomes" id="UP001157355">
    <property type="component" value="Unassembled WGS sequence"/>
</dbReference>
<dbReference type="AlphaFoldDB" id="A0AA37X090"/>
<dbReference type="GO" id="GO:0022857">
    <property type="term" value="F:transmembrane transporter activity"/>
    <property type="evidence" value="ECO:0007669"/>
    <property type="project" value="InterPro"/>
</dbReference>
<evidence type="ECO:0000313" key="5">
    <source>
        <dbReference type="EMBL" id="GLS87648.1"/>
    </source>
</evidence>
<evidence type="ECO:0000256" key="4">
    <source>
        <dbReference type="SAM" id="Phobius"/>
    </source>
</evidence>
<dbReference type="EMBL" id="BSPP01000010">
    <property type="protein sequence ID" value="GLS87648.1"/>
    <property type="molecule type" value="Genomic_DNA"/>
</dbReference>
<reference evidence="5 6" key="1">
    <citation type="journal article" date="2014" name="Int. J. Syst. Evol. Microbiol.">
        <title>Complete genome sequence of Corynebacterium casei LMG S-19264T (=DSM 44701T), isolated from a smear-ripened cheese.</title>
        <authorList>
            <consortium name="US DOE Joint Genome Institute (JGI-PGF)"/>
            <person name="Walter F."/>
            <person name="Albersmeier A."/>
            <person name="Kalinowski J."/>
            <person name="Ruckert C."/>
        </authorList>
    </citation>
    <scope>NUCLEOTIDE SEQUENCE [LARGE SCALE GENOMIC DNA]</scope>
    <source>
        <strain evidence="5 6">NBRC 111766</strain>
    </source>
</reference>
<evidence type="ECO:0000256" key="2">
    <source>
        <dbReference type="ARBA" id="ARBA00022989"/>
    </source>
</evidence>
<evidence type="ECO:0000313" key="6">
    <source>
        <dbReference type="Proteomes" id="UP001157355"/>
    </source>
</evidence>
<evidence type="ECO:0000256" key="1">
    <source>
        <dbReference type="ARBA" id="ARBA00022692"/>
    </source>
</evidence>
<dbReference type="SUPFAM" id="SSF103473">
    <property type="entry name" value="MFS general substrate transporter"/>
    <property type="match status" value="1"/>
</dbReference>
<keyword evidence="6" id="KW-1185">Reference proteome</keyword>
<feature type="transmembrane region" description="Helical" evidence="4">
    <location>
        <begin position="209"/>
        <end position="230"/>
    </location>
</feature>
<dbReference type="RefSeq" id="WP_284325824.1">
    <property type="nucleotide sequence ID" value="NZ_BSPP01000010.1"/>
</dbReference>
<feature type="transmembrane region" description="Helical" evidence="4">
    <location>
        <begin position="295"/>
        <end position="318"/>
    </location>
</feature>